<name>A0AAX6E7E6_IRIPA</name>
<keyword evidence="5" id="KW-0804">Transcription</keyword>
<dbReference type="PROSITE" id="PS51998">
    <property type="entry name" value="DEK_C"/>
    <property type="match status" value="1"/>
</dbReference>
<feature type="compositionally biased region" description="Acidic residues" evidence="7">
    <location>
        <begin position="177"/>
        <end position="194"/>
    </location>
</feature>
<dbReference type="GO" id="GO:0005730">
    <property type="term" value="C:nucleolus"/>
    <property type="evidence" value="ECO:0007669"/>
    <property type="project" value="UniProtKB-SubCell"/>
</dbReference>
<dbReference type="GO" id="GO:0006325">
    <property type="term" value="P:chromatin organization"/>
    <property type="evidence" value="ECO:0007669"/>
    <property type="project" value="UniProtKB-KW"/>
</dbReference>
<feature type="domain" description="DEK-C" evidence="8">
    <location>
        <begin position="354"/>
        <end position="409"/>
    </location>
</feature>
<gene>
    <name evidence="9" type="ORF">M6B38_204030</name>
</gene>
<accession>A0AAX6E7E6</accession>
<comment type="subcellular location">
    <subcellularLocation>
        <location evidence="1">Nucleus</location>
        <location evidence="1">Nucleolus</location>
    </subcellularLocation>
</comment>
<feature type="region of interest" description="Disordered" evidence="7">
    <location>
        <begin position="108"/>
        <end position="358"/>
    </location>
</feature>
<sequence length="439" mass="49952">MLFSSCQKEKLMRIFKLFIESFLEGNQMQVQQLKRNILQFSGFVWPDNEEKLRARLKEKLDKYNKDKLVDFCELLDILILKASTKKEELTAKLLEFLESPHITRDVLLSEKDKKGKKRVRKAKGEAPSDRTKKKMKSSESEVKKRKRRPSKVEEQQEDEDGPTGNKDASTDEKGGDTSEEEREQVNSEDEEEEREQVNSRKGHTEKAERIDEPKIEENTSLVNEGFPAKCSKNPIRPASKKASVPAEDEPEVDVDSKQGSTKEQTRKVSKTTSKEKGAKLKKEDTNKSKRKGSSADASEKGLSSSSKSTKEDKKKARSNEKPVIEDKKARKKNGDKSRSRVPNKEQGKGKTNGRPSAEELRSVISNILKEVDFNTATLADILKQLGAHFKVDLMDRKTEVKQIIEEVINSMTDDEEEDIEGEDKEGDQEEEESDKDGEK</sequence>
<evidence type="ECO:0000256" key="1">
    <source>
        <dbReference type="ARBA" id="ARBA00004604"/>
    </source>
</evidence>
<dbReference type="Proteomes" id="UP001140949">
    <property type="component" value="Unassembled WGS sequence"/>
</dbReference>
<keyword evidence="6" id="KW-0539">Nucleus</keyword>
<evidence type="ECO:0000256" key="7">
    <source>
        <dbReference type="SAM" id="MobiDB-lite"/>
    </source>
</evidence>
<keyword evidence="4" id="KW-0238">DNA-binding</keyword>
<reference evidence="9" key="1">
    <citation type="journal article" date="2023" name="GigaByte">
        <title>Genome assembly of the bearded iris, Iris pallida Lam.</title>
        <authorList>
            <person name="Bruccoleri R.E."/>
            <person name="Oakeley E.J."/>
            <person name="Faust A.M.E."/>
            <person name="Altorfer M."/>
            <person name="Dessus-Babus S."/>
            <person name="Burckhardt D."/>
            <person name="Oertli M."/>
            <person name="Naumann U."/>
            <person name="Petersen F."/>
            <person name="Wong J."/>
        </authorList>
    </citation>
    <scope>NUCLEOTIDE SEQUENCE</scope>
    <source>
        <strain evidence="9">GSM-AAB239-AS_SAM_17_03QT</strain>
    </source>
</reference>
<dbReference type="FunFam" id="1.10.10.60:FF:000220">
    <property type="entry name" value="DEK domain-containing chromatin associated protein"/>
    <property type="match status" value="1"/>
</dbReference>
<reference evidence="9" key="2">
    <citation type="submission" date="2023-04" db="EMBL/GenBank/DDBJ databases">
        <authorList>
            <person name="Bruccoleri R.E."/>
            <person name="Oakeley E.J."/>
            <person name="Faust A.-M."/>
            <person name="Dessus-Babus S."/>
            <person name="Altorfer M."/>
            <person name="Burckhardt D."/>
            <person name="Oertli M."/>
            <person name="Naumann U."/>
            <person name="Petersen F."/>
            <person name="Wong J."/>
        </authorList>
    </citation>
    <scope>NUCLEOTIDE SEQUENCE</scope>
    <source>
        <strain evidence="9">GSM-AAB239-AS_SAM_17_03QT</strain>
        <tissue evidence="9">Leaf</tissue>
    </source>
</reference>
<dbReference type="InterPro" id="IPR014876">
    <property type="entry name" value="DEK_C"/>
</dbReference>
<comment type="caution">
    <text evidence="9">The sequence shown here is derived from an EMBL/GenBank/DDBJ whole genome shotgun (WGS) entry which is preliminary data.</text>
</comment>
<organism evidence="9 10">
    <name type="scientific">Iris pallida</name>
    <name type="common">Sweet iris</name>
    <dbReference type="NCBI Taxonomy" id="29817"/>
    <lineage>
        <taxon>Eukaryota</taxon>
        <taxon>Viridiplantae</taxon>
        <taxon>Streptophyta</taxon>
        <taxon>Embryophyta</taxon>
        <taxon>Tracheophyta</taxon>
        <taxon>Spermatophyta</taxon>
        <taxon>Magnoliopsida</taxon>
        <taxon>Liliopsida</taxon>
        <taxon>Asparagales</taxon>
        <taxon>Iridaceae</taxon>
        <taxon>Iridoideae</taxon>
        <taxon>Irideae</taxon>
        <taxon>Iris</taxon>
    </lineage>
</organism>
<evidence type="ECO:0000256" key="5">
    <source>
        <dbReference type="ARBA" id="ARBA00023163"/>
    </source>
</evidence>
<keyword evidence="10" id="KW-1185">Reference proteome</keyword>
<dbReference type="PANTHER" id="PTHR13468">
    <property type="entry name" value="DEK PROTEIN"/>
    <property type="match status" value="1"/>
</dbReference>
<dbReference type="InterPro" id="IPR044198">
    <property type="entry name" value="DEK"/>
</dbReference>
<evidence type="ECO:0000313" key="9">
    <source>
        <dbReference type="EMBL" id="KAJ6799880.1"/>
    </source>
</evidence>
<feature type="compositionally biased region" description="Acidic residues" evidence="7">
    <location>
        <begin position="412"/>
        <end position="439"/>
    </location>
</feature>
<feature type="compositionally biased region" description="Low complexity" evidence="7">
    <location>
        <begin position="294"/>
        <end position="307"/>
    </location>
</feature>
<dbReference type="GO" id="GO:0042393">
    <property type="term" value="F:histone binding"/>
    <property type="evidence" value="ECO:0007669"/>
    <property type="project" value="TreeGrafter"/>
</dbReference>
<evidence type="ECO:0000256" key="4">
    <source>
        <dbReference type="ARBA" id="ARBA00023125"/>
    </source>
</evidence>
<dbReference type="SUPFAM" id="SSF109715">
    <property type="entry name" value="DEK C-terminal domain"/>
    <property type="match status" value="1"/>
</dbReference>
<evidence type="ECO:0000256" key="2">
    <source>
        <dbReference type="ARBA" id="ARBA00022853"/>
    </source>
</evidence>
<evidence type="ECO:0000256" key="3">
    <source>
        <dbReference type="ARBA" id="ARBA00023015"/>
    </source>
</evidence>
<dbReference type="AlphaFoldDB" id="A0AAX6E7E6"/>
<protein>
    <submittedName>
        <fullName evidence="9">Protein DEK-like isoform X1</fullName>
    </submittedName>
</protein>
<dbReference type="EMBL" id="JANAVB010039216">
    <property type="protein sequence ID" value="KAJ6799880.1"/>
    <property type="molecule type" value="Genomic_DNA"/>
</dbReference>
<feature type="compositionally biased region" description="Basic and acidic residues" evidence="7">
    <location>
        <begin position="308"/>
        <end position="348"/>
    </location>
</feature>
<feature type="region of interest" description="Disordered" evidence="7">
    <location>
        <begin position="408"/>
        <end position="439"/>
    </location>
</feature>
<dbReference type="Gene3D" id="1.10.10.60">
    <property type="entry name" value="Homeodomain-like"/>
    <property type="match status" value="1"/>
</dbReference>
<feature type="compositionally biased region" description="Basic and acidic residues" evidence="7">
    <location>
        <begin position="272"/>
        <end position="287"/>
    </location>
</feature>
<dbReference type="GO" id="GO:0003677">
    <property type="term" value="F:DNA binding"/>
    <property type="evidence" value="ECO:0007669"/>
    <property type="project" value="UniProtKB-KW"/>
</dbReference>
<keyword evidence="3" id="KW-0805">Transcription regulation</keyword>
<feature type="compositionally biased region" description="Basic and acidic residues" evidence="7">
    <location>
        <begin position="122"/>
        <end position="142"/>
    </location>
</feature>
<dbReference type="Pfam" id="PF08766">
    <property type="entry name" value="DEK_C"/>
    <property type="match status" value="1"/>
</dbReference>
<keyword evidence="2" id="KW-0156">Chromatin regulator</keyword>
<proteinExistence type="predicted"/>
<evidence type="ECO:0000256" key="6">
    <source>
        <dbReference type="ARBA" id="ARBA00023242"/>
    </source>
</evidence>
<feature type="compositionally biased region" description="Basic and acidic residues" evidence="7">
    <location>
        <begin position="195"/>
        <end position="217"/>
    </location>
</feature>
<evidence type="ECO:0000259" key="8">
    <source>
        <dbReference type="PROSITE" id="PS51998"/>
    </source>
</evidence>
<evidence type="ECO:0000313" key="10">
    <source>
        <dbReference type="Proteomes" id="UP001140949"/>
    </source>
</evidence>
<dbReference type="PANTHER" id="PTHR13468:SF1">
    <property type="entry name" value="PROTEIN DEK"/>
    <property type="match status" value="1"/>
</dbReference>
<dbReference type="GO" id="GO:2000779">
    <property type="term" value="P:regulation of double-strand break repair"/>
    <property type="evidence" value="ECO:0007669"/>
    <property type="project" value="TreeGrafter"/>
</dbReference>